<accession>A0ABP6UW94</accession>
<dbReference type="Proteomes" id="UP001500459">
    <property type="component" value="Unassembled WGS sequence"/>
</dbReference>
<protein>
    <recommendedName>
        <fullName evidence="4">Por secretion system C-terminal sorting domain-containing protein</fullName>
    </recommendedName>
</protein>
<proteinExistence type="predicted"/>
<dbReference type="EMBL" id="BAABCW010000027">
    <property type="protein sequence ID" value="GAA3521822.1"/>
    <property type="molecule type" value="Genomic_DNA"/>
</dbReference>
<comment type="caution">
    <text evidence="2">The sequence shown here is derived from an EMBL/GenBank/DDBJ whole genome shotgun (WGS) entry which is preliminary data.</text>
</comment>
<keyword evidence="3" id="KW-1185">Reference proteome</keyword>
<evidence type="ECO:0000313" key="3">
    <source>
        <dbReference type="Proteomes" id="UP001500459"/>
    </source>
</evidence>
<organism evidence="2 3">
    <name type="scientific">Aquimarina addita</name>
    <dbReference type="NCBI Taxonomy" id="870485"/>
    <lineage>
        <taxon>Bacteria</taxon>
        <taxon>Pseudomonadati</taxon>
        <taxon>Bacteroidota</taxon>
        <taxon>Flavobacteriia</taxon>
        <taxon>Flavobacteriales</taxon>
        <taxon>Flavobacteriaceae</taxon>
        <taxon>Aquimarina</taxon>
    </lineage>
</organism>
<evidence type="ECO:0008006" key="4">
    <source>
        <dbReference type="Google" id="ProtNLM"/>
    </source>
</evidence>
<reference evidence="3" key="1">
    <citation type="journal article" date="2019" name="Int. J. Syst. Evol. Microbiol.">
        <title>The Global Catalogue of Microorganisms (GCM) 10K type strain sequencing project: providing services to taxonomists for standard genome sequencing and annotation.</title>
        <authorList>
            <consortium name="The Broad Institute Genomics Platform"/>
            <consortium name="The Broad Institute Genome Sequencing Center for Infectious Disease"/>
            <person name="Wu L."/>
            <person name="Ma J."/>
        </authorList>
    </citation>
    <scope>NUCLEOTIDE SEQUENCE [LARGE SCALE GENOMIC DNA]</scope>
    <source>
        <strain evidence="3">JCM 17106</strain>
    </source>
</reference>
<feature type="chain" id="PRO_5045981676" description="Por secretion system C-terminal sorting domain-containing protein" evidence="1">
    <location>
        <begin position="23"/>
        <end position="195"/>
    </location>
</feature>
<keyword evidence="1" id="KW-0732">Signal</keyword>
<name>A0ABP6UW94_9FLAO</name>
<feature type="signal peptide" evidence="1">
    <location>
        <begin position="1"/>
        <end position="22"/>
    </location>
</feature>
<dbReference type="RefSeq" id="WP_344930567.1">
    <property type="nucleotide sequence ID" value="NZ_BAABCW010000027.1"/>
</dbReference>
<evidence type="ECO:0000313" key="2">
    <source>
        <dbReference type="EMBL" id="GAA3521822.1"/>
    </source>
</evidence>
<evidence type="ECO:0000256" key="1">
    <source>
        <dbReference type="SAM" id="SignalP"/>
    </source>
</evidence>
<sequence length="195" mass="22062">MKNSIKLLVLTFILVFSNTVFAAGKVSVAITNSSMVNVSLANVAQGEKLFLKDYYGVVLFDATLDASAAYQKYFNFSDVKNGLYFIETESEFEVKVTPVLKNGKGVSLVNNSAVTIFKPQVKVDENKVSVMLINTKKSPVNFSIYDQNNILLVEEKAINDKILERIYDFFNVKKGTYFLYFSLEDRTFMKEVTLF</sequence>
<gene>
    <name evidence="2" type="ORF">GCM10022393_40320</name>
</gene>